<organism evidence="1 2">
    <name type="scientific">Spirosoma flavum</name>
    <dbReference type="NCBI Taxonomy" id="2048557"/>
    <lineage>
        <taxon>Bacteria</taxon>
        <taxon>Pseudomonadati</taxon>
        <taxon>Bacteroidota</taxon>
        <taxon>Cytophagia</taxon>
        <taxon>Cytophagales</taxon>
        <taxon>Cytophagaceae</taxon>
        <taxon>Spirosoma</taxon>
    </lineage>
</organism>
<sequence length="128" mass="14084">MKLTVDQARTLSRSYFDLAKTLGEYRFENFDTISPAKRKLIEEFERTLLNASTTFTAIAITISLTELEPVLARIDEVTKQIEANINQLQKIDRVIKIAGAAVQLSGAILSGNPEAILKAANDSVALFA</sequence>
<name>A0ABW6APS7_9BACT</name>
<protein>
    <recommendedName>
        <fullName evidence="3">Chemotaxis protein</fullName>
    </recommendedName>
</protein>
<evidence type="ECO:0008006" key="3">
    <source>
        <dbReference type="Google" id="ProtNLM"/>
    </source>
</evidence>
<keyword evidence="2" id="KW-1185">Reference proteome</keyword>
<accession>A0ABW6APS7</accession>
<reference evidence="2" key="1">
    <citation type="journal article" date="2019" name="Int. J. Syst. Evol. Microbiol.">
        <title>The Global Catalogue of Microorganisms (GCM) 10K type strain sequencing project: providing services to taxonomists for standard genome sequencing and annotation.</title>
        <authorList>
            <consortium name="The Broad Institute Genomics Platform"/>
            <consortium name="The Broad Institute Genome Sequencing Center for Infectious Disease"/>
            <person name="Wu L."/>
            <person name="Ma J."/>
        </authorList>
    </citation>
    <scope>NUCLEOTIDE SEQUENCE [LARGE SCALE GENOMIC DNA]</scope>
    <source>
        <strain evidence="2">KCTC 52490</strain>
    </source>
</reference>
<evidence type="ECO:0000313" key="1">
    <source>
        <dbReference type="EMBL" id="MFD2936614.1"/>
    </source>
</evidence>
<gene>
    <name evidence="1" type="ORF">ACFS25_22725</name>
</gene>
<dbReference type="RefSeq" id="WP_381505565.1">
    <property type="nucleotide sequence ID" value="NZ_JBHUOM010000023.1"/>
</dbReference>
<proteinExistence type="predicted"/>
<comment type="caution">
    <text evidence="1">The sequence shown here is derived from an EMBL/GenBank/DDBJ whole genome shotgun (WGS) entry which is preliminary data.</text>
</comment>
<dbReference type="EMBL" id="JBHUOM010000023">
    <property type="protein sequence ID" value="MFD2936614.1"/>
    <property type="molecule type" value="Genomic_DNA"/>
</dbReference>
<dbReference type="Proteomes" id="UP001597512">
    <property type="component" value="Unassembled WGS sequence"/>
</dbReference>
<evidence type="ECO:0000313" key="2">
    <source>
        <dbReference type="Proteomes" id="UP001597512"/>
    </source>
</evidence>